<reference evidence="2 3" key="1">
    <citation type="journal article" date="2015" name="Stand. Genomic Sci.">
        <title>Genomic Encyclopedia of Bacterial and Archaeal Type Strains, Phase III: the genomes of soil and plant-associated and newly described type strains.</title>
        <authorList>
            <person name="Whitman W.B."/>
            <person name="Woyke T."/>
            <person name="Klenk H.P."/>
            <person name="Zhou Y."/>
            <person name="Lilburn T.G."/>
            <person name="Beck B.J."/>
            <person name="De Vos P."/>
            <person name="Vandamme P."/>
            <person name="Eisen J.A."/>
            <person name="Garrity G."/>
            <person name="Hugenholtz P."/>
            <person name="Kyrpides N.C."/>
        </authorList>
    </citation>
    <scope>NUCLEOTIDE SEQUENCE [LARGE SCALE GENOMIC DNA]</scope>
    <source>
        <strain evidence="2 3">CGMCC 1.10821</strain>
    </source>
</reference>
<protein>
    <submittedName>
        <fullName evidence="2">Uncharacterized protein</fullName>
    </submittedName>
</protein>
<gene>
    <name evidence="2" type="ORF">IP90_02717</name>
</gene>
<organism evidence="2 3">
    <name type="scientific">Luteimonas cucumeris</name>
    <dbReference type="NCBI Taxonomy" id="985012"/>
    <lineage>
        <taxon>Bacteria</taxon>
        <taxon>Pseudomonadati</taxon>
        <taxon>Pseudomonadota</taxon>
        <taxon>Gammaproteobacteria</taxon>
        <taxon>Lysobacterales</taxon>
        <taxon>Lysobacteraceae</taxon>
        <taxon>Luteimonas</taxon>
    </lineage>
</organism>
<dbReference type="AlphaFoldDB" id="A0A562L0D3"/>
<accession>A0A562L0D3</accession>
<evidence type="ECO:0000256" key="1">
    <source>
        <dbReference type="SAM" id="MobiDB-lite"/>
    </source>
</evidence>
<sequence length="81" mass="8820">MRGCPGTARSRAQQAQRNAPDDYPEIAHTAHYACSQCALRELPPKVIAPIIGSGGFEAPVQFYQTGFIHAWFFRRASGNAG</sequence>
<name>A0A562L0D3_9GAMM</name>
<evidence type="ECO:0000313" key="2">
    <source>
        <dbReference type="EMBL" id="TWI01095.1"/>
    </source>
</evidence>
<comment type="caution">
    <text evidence="2">The sequence shown here is derived from an EMBL/GenBank/DDBJ whole genome shotgun (WGS) entry which is preliminary data.</text>
</comment>
<dbReference type="Proteomes" id="UP000315167">
    <property type="component" value="Unassembled WGS sequence"/>
</dbReference>
<proteinExistence type="predicted"/>
<feature type="region of interest" description="Disordered" evidence="1">
    <location>
        <begin position="1"/>
        <end position="21"/>
    </location>
</feature>
<feature type="compositionally biased region" description="Low complexity" evidence="1">
    <location>
        <begin position="8"/>
        <end position="17"/>
    </location>
</feature>
<evidence type="ECO:0000313" key="3">
    <source>
        <dbReference type="Proteomes" id="UP000315167"/>
    </source>
</evidence>
<dbReference type="EMBL" id="VLKN01000006">
    <property type="protein sequence ID" value="TWI01095.1"/>
    <property type="molecule type" value="Genomic_DNA"/>
</dbReference>
<keyword evidence="3" id="KW-1185">Reference proteome</keyword>